<dbReference type="Gene3D" id="3.40.50.10840">
    <property type="entry name" value="Putative sugar-binding, N-terminal domain"/>
    <property type="match status" value="1"/>
</dbReference>
<sequence length="454" mass="47264">MGRRRCGDPGRRSGREVARAEGRVGGVQRVSLLYGYYGDDFTGSTDVLEQLAEGGVPAVLFLSQPDAELRARFAGVRAIGIAGDSRSRSPGWMDAHLPDAYSALRDAVTVHYKTCSTFDSSPQIGSIGRALDLGREAFGGRAAILVAAPHLRRYVVFGNLFAAAGSVVHRIDRHPTMSRHPVTPMHEADLVRHLAGQTDARIALASLEDIRSGTADTAFDKADTDAVLFDGITMDDVSAAGAVLLARQVRFAVGSSGVTRALVLAWRHAGLIDAAPPQARARAVDRLLVVSGSCSPVTARQIERSAADGFSATRAEVAALLSGSAAEEDRLVAAALDALQSKGKALLHTAEGPLGTAAPAAGERLGQALGRVARRLVRQAGLNRVLFAGGDTSSHGVAQLGIDALTWAAPLEPGAPLVTAHSADPLIDGLELVLKGGQMGGEGFFEAVRLGTAS</sequence>
<dbReference type="Pfam" id="PF07005">
    <property type="entry name" value="SBD_N"/>
    <property type="match status" value="1"/>
</dbReference>
<evidence type="ECO:0000259" key="7">
    <source>
        <dbReference type="Pfam" id="PF07005"/>
    </source>
</evidence>
<evidence type="ECO:0000256" key="1">
    <source>
        <dbReference type="ARBA" id="ARBA00005715"/>
    </source>
</evidence>
<keyword evidence="2" id="KW-0808">Transferase</keyword>
<protein>
    <submittedName>
        <fullName evidence="9">Four-carbon acid sugar kinase family protein</fullName>
    </submittedName>
</protein>
<comment type="similarity">
    <text evidence="1">Belongs to the four-carbon acid sugar kinase family.</text>
</comment>
<evidence type="ECO:0000256" key="2">
    <source>
        <dbReference type="ARBA" id="ARBA00022679"/>
    </source>
</evidence>
<evidence type="ECO:0000259" key="8">
    <source>
        <dbReference type="Pfam" id="PF17042"/>
    </source>
</evidence>
<keyword evidence="10" id="KW-1185">Reference proteome</keyword>
<dbReference type="Pfam" id="PF17042">
    <property type="entry name" value="NBD_C"/>
    <property type="match status" value="1"/>
</dbReference>
<dbReference type="GO" id="GO:0005524">
    <property type="term" value="F:ATP binding"/>
    <property type="evidence" value="ECO:0007669"/>
    <property type="project" value="UniProtKB-KW"/>
</dbReference>
<comment type="caution">
    <text evidence="9">The sequence shown here is derived from an EMBL/GenBank/DDBJ whole genome shotgun (WGS) entry which is preliminary data.</text>
</comment>
<feature type="domain" description="Four-carbon acid sugar kinase N-terminal" evidence="7">
    <location>
        <begin position="35"/>
        <end position="262"/>
    </location>
</feature>
<dbReference type="Gene3D" id="3.40.980.20">
    <property type="entry name" value="Four-carbon acid sugar kinase, nucleotide binding domain"/>
    <property type="match status" value="1"/>
</dbReference>
<evidence type="ECO:0000256" key="6">
    <source>
        <dbReference type="ARBA" id="ARBA00023277"/>
    </source>
</evidence>
<proteinExistence type="inferred from homology"/>
<feature type="domain" description="Four-carbon acid sugar kinase nucleotide binding" evidence="8">
    <location>
        <begin position="288"/>
        <end position="445"/>
    </location>
</feature>
<organism evidence="9 10">
    <name type="scientific">Novosphingobium flavum</name>
    <dbReference type="NCBI Taxonomy" id="1778672"/>
    <lineage>
        <taxon>Bacteria</taxon>
        <taxon>Pseudomonadati</taxon>
        <taxon>Pseudomonadota</taxon>
        <taxon>Alphaproteobacteria</taxon>
        <taxon>Sphingomonadales</taxon>
        <taxon>Sphingomonadaceae</taxon>
        <taxon>Novosphingobium</taxon>
    </lineage>
</organism>
<name>A0A7X1FNS5_9SPHN</name>
<keyword evidence="5" id="KW-0067">ATP-binding</keyword>
<reference evidence="9 10" key="1">
    <citation type="submission" date="2020-08" db="EMBL/GenBank/DDBJ databases">
        <title>The genome sequence of type strain Novosphingobium flavum NBRC 111647.</title>
        <authorList>
            <person name="Liu Y."/>
        </authorList>
    </citation>
    <scope>NUCLEOTIDE SEQUENCE [LARGE SCALE GENOMIC DNA]</scope>
    <source>
        <strain evidence="9 10">NBRC 111647</strain>
    </source>
</reference>
<keyword evidence="3" id="KW-0547">Nucleotide-binding</keyword>
<dbReference type="AlphaFoldDB" id="A0A7X1FNS5"/>
<dbReference type="InterPro" id="IPR010737">
    <property type="entry name" value="4-carb_acid_sugar_kinase_N"/>
</dbReference>
<dbReference type="GO" id="GO:0016301">
    <property type="term" value="F:kinase activity"/>
    <property type="evidence" value="ECO:0007669"/>
    <property type="project" value="UniProtKB-KW"/>
</dbReference>
<evidence type="ECO:0000256" key="5">
    <source>
        <dbReference type="ARBA" id="ARBA00022840"/>
    </source>
</evidence>
<dbReference type="InterPro" id="IPR031475">
    <property type="entry name" value="NBD_C"/>
</dbReference>
<dbReference type="InterPro" id="IPR037051">
    <property type="entry name" value="4-carb_acid_sugar_kinase_N_sf"/>
</dbReference>
<evidence type="ECO:0000256" key="3">
    <source>
        <dbReference type="ARBA" id="ARBA00022741"/>
    </source>
</evidence>
<gene>
    <name evidence="9" type="ORF">H7F51_01620</name>
</gene>
<dbReference type="EMBL" id="JACLAW010000001">
    <property type="protein sequence ID" value="MBC2664210.1"/>
    <property type="molecule type" value="Genomic_DNA"/>
</dbReference>
<evidence type="ECO:0000313" key="9">
    <source>
        <dbReference type="EMBL" id="MBC2664210.1"/>
    </source>
</evidence>
<dbReference type="InterPro" id="IPR042213">
    <property type="entry name" value="NBD_C_sf"/>
</dbReference>
<evidence type="ECO:0000256" key="4">
    <source>
        <dbReference type="ARBA" id="ARBA00022777"/>
    </source>
</evidence>
<accession>A0A7X1FNS5</accession>
<evidence type="ECO:0000313" key="10">
    <source>
        <dbReference type="Proteomes" id="UP000566813"/>
    </source>
</evidence>
<dbReference type="Proteomes" id="UP000566813">
    <property type="component" value="Unassembled WGS sequence"/>
</dbReference>
<keyword evidence="6" id="KW-0119">Carbohydrate metabolism</keyword>
<dbReference type="SUPFAM" id="SSF142764">
    <property type="entry name" value="YgbK-like"/>
    <property type="match status" value="1"/>
</dbReference>
<keyword evidence="4 9" id="KW-0418">Kinase</keyword>